<dbReference type="Proteomes" id="UP000035337">
    <property type="component" value="Chromosome"/>
</dbReference>
<dbReference type="STRING" id="1408281.Epro_0591"/>
<feature type="chain" id="PRO_5005185964" description="Molecular chaperone" evidence="1">
    <location>
        <begin position="20"/>
        <end position="253"/>
    </location>
</feature>
<dbReference type="KEGG" id="epo:Epro_0591"/>
<accession>A0A0G3WJD3</accession>
<dbReference type="AlphaFoldDB" id="A0A0G3WJD3"/>
<evidence type="ECO:0008006" key="4">
    <source>
        <dbReference type="Google" id="ProtNLM"/>
    </source>
</evidence>
<protein>
    <recommendedName>
        <fullName evidence="4">Molecular chaperone</fullName>
    </recommendedName>
</protein>
<sequence>MKKLLCFSLLMLFVCSAHATLSVYPSRIDAKVAQNDTLSSEFTITNNYDGDIEVTVATQDWNTYKGNGELDINSWLTVSPKTIKIKQGGAAKVKYIIKTNSSMKGSVSGQVSFSYMQPGNEMLNMRMSFPVYLTIHGTEKIDYEIGKISFYKSQLSDKEIKLQFAIKNNGNIHLRPQGLVNIYDNKNNLVQTTKIISTYPIYAESERGGFHAEIPDVNIKPGKYTAEIVLENSGITVTKKTQFRLKKDGSVTQ</sequence>
<evidence type="ECO:0000256" key="1">
    <source>
        <dbReference type="SAM" id="SignalP"/>
    </source>
</evidence>
<reference evidence="2 3" key="1">
    <citation type="submission" date="2014-09" db="EMBL/GenBank/DDBJ databases">
        <title>Complete genome sequence of Endomicrobium proavitum.</title>
        <authorList>
            <person name="Zheng H."/>
        </authorList>
    </citation>
    <scope>NUCLEOTIDE SEQUENCE [LARGE SCALE GENOMIC DNA]</scope>
    <source>
        <strain evidence="2 3">Rsa215</strain>
    </source>
</reference>
<dbReference type="RefSeq" id="WP_052570474.1">
    <property type="nucleotide sequence ID" value="NZ_CP009498.1"/>
</dbReference>
<evidence type="ECO:0000313" key="3">
    <source>
        <dbReference type="Proteomes" id="UP000035337"/>
    </source>
</evidence>
<gene>
    <name evidence="2" type="ORF">Epro_0591</name>
</gene>
<proteinExistence type="predicted"/>
<keyword evidence="1" id="KW-0732">Signal</keyword>
<dbReference type="OrthoDB" id="9795032at2"/>
<dbReference type="EMBL" id="CP009498">
    <property type="protein sequence ID" value="AKL97970.1"/>
    <property type="molecule type" value="Genomic_DNA"/>
</dbReference>
<evidence type="ECO:0000313" key="2">
    <source>
        <dbReference type="EMBL" id="AKL97970.1"/>
    </source>
</evidence>
<organism evidence="2 3">
    <name type="scientific">Endomicrobium proavitum</name>
    <dbReference type="NCBI Taxonomy" id="1408281"/>
    <lineage>
        <taxon>Bacteria</taxon>
        <taxon>Pseudomonadati</taxon>
        <taxon>Elusimicrobiota</taxon>
        <taxon>Endomicrobiia</taxon>
        <taxon>Endomicrobiales</taxon>
        <taxon>Endomicrobiaceae</taxon>
        <taxon>Endomicrobium</taxon>
    </lineage>
</organism>
<feature type="signal peptide" evidence="1">
    <location>
        <begin position="1"/>
        <end position="19"/>
    </location>
</feature>
<keyword evidence="3" id="KW-1185">Reference proteome</keyword>
<name>A0A0G3WJD3_9BACT</name>